<keyword evidence="5" id="KW-0378">Hydrolase</keyword>
<dbReference type="InterPro" id="IPR051212">
    <property type="entry name" value="Type-I_RE_S_subunit"/>
</dbReference>
<dbReference type="PANTHER" id="PTHR43140">
    <property type="entry name" value="TYPE-1 RESTRICTION ENZYME ECOKI SPECIFICITY PROTEIN"/>
    <property type="match status" value="1"/>
</dbReference>
<evidence type="ECO:0000313" key="5">
    <source>
        <dbReference type="EMBL" id="MBO8439802.1"/>
    </source>
</evidence>
<evidence type="ECO:0000256" key="2">
    <source>
        <dbReference type="ARBA" id="ARBA00022747"/>
    </source>
</evidence>
<evidence type="ECO:0000259" key="4">
    <source>
        <dbReference type="Pfam" id="PF01420"/>
    </source>
</evidence>
<dbReference type="Gene3D" id="3.90.220.20">
    <property type="entry name" value="DNA methylase specificity domains"/>
    <property type="match status" value="1"/>
</dbReference>
<dbReference type="InterPro" id="IPR044946">
    <property type="entry name" value="Restrct_endonuc_typeI_TRD_sf"/>
</dbReference>
<comment type="similarity">
    <text evidence="1">Belongs to the type-I restriction system S methylase family.</text>
</comment>
<organism evidence="5 6">
    <name type="scientific">Candidatus Aphodosoma intestinipullorum</name>
    <dbReference type="NCBI Taxonomy" id="2840674"/>
    <lineage>
        <taxon>Bacteria</taxon>
        <taxon>Pseudomonadati</taxon>
        <taxon>Bacteroidota</taxon>
        <taxon>Bacteroidia</taxon>
        <taxon>Bacteroidales</taxon>
        <taxon>Candidatus Aphodosoma</taxon>
    </lineage>
</organism>
<evidence type="ECO:0000256" key="3">
    <source>
        <dbReference type="ARBA" id="ARBA00023125"/>
    </source>
</evidence>
<dbReference type="GO" id="GO:0003677">
    <property type="term" value="F:DNA binding"/>
    <property type="evidence" value="ECO:0007669"/>
    <property type="project" value="UniProtKB-KW"/>
</dbReference>
<sequence length="201" mass="23144">MNRIERMLQELCPEGVEYKTIQETVGVNRGRRLTKSQLSDEGKYEVYHGSKDSILGKFNQFNAPANTVIVINTGGIGGVKFLDKPFWCSDGSFWLGQIDYINSKFLYYYLSGFEDYFYSQKRIGGVPTIDRSVVEKFEIPLPPLPIQEEIVRILDRFTGLTTELQAELQARQEQYEYYRNKLLTFNKIGGGYSTSNLDENE</sequence>
<feature type="domain" description="Type I restriction modification DNA specificity" evidence="4">
    <location>
        <begin position="13"/>
        <end position="169"/>
    </location>
</feature>
<proteinExistence type="inferred from homology"/>
<dbReference type="PANTHER" id="PTHR43140:SF1">
    <property type="entry name" value="TYPE I RESTRICTION ENZYME ECOKI SPECIFICITY SUBUNIT"/>
    <property type="match status" value="1"/>
</dbReference>
<dbReference type="AlphaFoldDB" id="A0A940IEP3"/>
<dbReference type="EMBL" id="JADIMV010000068">
    <property type="protein sequence ID" value="MBO8439802.1"/>
    <property type="molecule type" value="Genomic_DNA"/>
</dbReference>
<evidence type="ECO:0000256" key="1">
    <source>
        <dbReference type="ARBA" id="ARBA00010923"/>
    </source>
</evidence>
<reference evidence="5" key="1">
    <citation type="submission" date="2020-10" db="EMBL/GenBank/DDBJ databases">
        <authorList>
            <person name="Gilroy R."/>
        </authorList>
    </citation>
    <scope>NUCLEOTIDE SEQUENCE</scope>
    <source>
        <strain evidence="5">3924</strain>
    </source>
</reference>
<comment type="caution">
    <text evidence="5">The sequence shown here is derived from an EMBL/GenBank/DDBJ whole genome shotgun (WGS) entry which is preliminary data.</text>
</comment>
<keyword evidence="3" id="KW-0238">DNA-binding</keyword>
<gene>
    <name evidence="5" type="ORF">IAC51_04040</name>
</gene>
<evidence type="ECO:0000313" key="6">
    <source>
        <dbReference type="Proteomes" id="UP000712007"/>
    </source>
</evidence>
<dbReference type="CDD" id="cd17291">
    <property type="entry name" value="RMtype1_S_MgeORF438P-TRD-CR_like"/>
    <property type="match status" value="1"/>
</dbReference>
<keyword evidence="5" id="KW-0540">Nuclease</keyword>
<keyword evidence="2" id="KW-0680">Restriction system</keyword>
<dbReference type="GO" id="GO:0009307">
    <property type="term" value="P:DNA restriction-modification system"/>
    <property type="evidence" value="ECO:0007669"/>
    <property type="project" value="UniProtKB-KW"/>
</dbReference>
<dbReference type="Proteomes" id="UP000712007">
    <property type="component" value="Unassembled WGS sequence"/>
</dbReference>
<dbReference type="InterPro" id="IPR000055">
    <property type="entry name" value="Restrct_endonuc_typeI_TRD"/>
</dbReference>
<reference evidence="5" key="2">
    <citation type="journal article" date="2021" name="PeerJ">
        <title>Extensive microbial diversity within the chicken gut microbiome revealed by metagenomics and culture.</title>
        <authorList>
            <person name="Gilroy R."/>
            <person name="Ravi A."/>
            <person name="Getino M."/>
            <person name="Pursley I."/>
            <person name="Horton D.L."/>
            <person name="Alikhan N.F."/>
            <person name="Baker D."/>
            <person name="Gharbi K."/>
            <person name="Hall N."/>
            <person name="Watson M."/>
            <person name="Adriaenssens E.M."/>
            <person name="Foster-Nyarko E."/>
            <person name="Jarju S."/>
            <person name="Secka A."/>
            <person name="Antonio M."/>
            <person name="Oren A."/>
            <person name="Chaudhuri R.R."/>
            <person name="La Ragione R."/>
            <person name="Hildebrand F."/>
            <person name="Pallen M.J."/>
        </authorList>
    </citation>
    <scope>NUCLEOTIDE SEQUENCE</scope>
    <source>
        <strain evidence="5">3924</strain>
    </source>
</reference>
<accession>A0A940IEP3</accession>
<protein>
    <submittedName>
        <fullName evidence="5">Restriction endonuclease subunit S</fullName>
    </submittedName>
</protein>
<keyword evidence="5" id="KW-0255">Endonuclease</keyword>
<dbReference type="SUPFAM" id="SSF116734">
    <property type="entry name" value="DNA methylase specificity domain"/>
    <property type="match status" value="1"/>
</dbReference>
<name>A0A940IEP3_9BACT</name>
<dbReference type="Pfam" id="PF01420">
    <property type="entry name" value="Methylase_S"/>
    <property type="match status" value="1"/>
</dbReference>
<dbReference type="GO" id="GO:0004519">
    <property type="term" value="F:endonuclease activity"/>
    <property type="evidence" value="ECO:0007669"/>
    <property type="project" value="UniProtKB-KW"/>
</dbReference>